<dbReference type="InterPro" id="IPR012340">
    <property type="entry name" value="NA-bd_OB-fold"/>
</dbReference>
<dbReference type="AlphaFoldDB" id="A0A2G2YJL9"/>
<dbReference type="Gene3D" id="2.30.30.30">
    <property type="match status" value="1"/>
</dbReference>
<dbReference type="InterPro" id="IPR001059">
    <property type="entry name" value="Transl_elong_P/YeiP_cen"/>
</dbReference>
<dbReference type="InterPro" id="IPR020599">
    <property type="entry name" value="Transl_elong_fac_P/YeiP"/>
</dbReference>
<dbReference type="InterPro" id="IPR013185">
    <property type="entry name" value="Transl_elong_KOW-like"/>
</dbReference>
<evidence type="ECO:0000313" key="4">
    <source>
        <dbReference type="Proteomes" id="UP000222542"/>
    </source>
</evidence>
<dbReference type="EMBL" id="AYRZ02000010">
    <property type="protein sequence ID" value="PHT69930.1"/>
    <property type="molecule type" value="Genomic_DNA"/>
</dbReference>
<evidence type="ECO:0000313" key="3">
    <source>
        <dbReference type="EMBL" id="PHT69930.1"/>
    </source>
</evidence>
<sequence length="357" mass="39627">MPSYLIKKYSNFIFLDQQWPYHQSHFASAWSATQLRGVKSRGSDLKPGIVIEKKGRIYQVVKAQHTTQGRGGAIIQVELHDVDSGSKSSARFRTDETIIQVELHDVDSGSKSSARFRTDETLEKVFVAEKSFRYLYTDEETGNIALMEPETYEQLDVPNHLFGECFVYLQDDMKVHVQLYDERAMSVSIPRRVTCTVAESEIPMRASATPQYKKVLLDNGLTVQNKKKLVEATTIKRKTFWESGLILGDVVVDGVSVGIVDGTTGGVGIGDGIVAVGGSGYGVAVGVGVDVELVDIPRAVFETQNDQDYDHTGSTDFSGTYTLLRWHTTDFSHEMDSQSFGGVPLLAYVLYRNVKSE</sequence>
<dbReference type="InterPro" id="IPR014722">
    <property type="entry name" value="Rib_uL2_dom2"/>
</dbReference>
<dbReference type="STRING" id="4072.A0A2G2YJL9"/>
<dbReference type="Gramene" id="PHT69930">
    <property type="protein sequence ID" value="PHT69930"/>
    <property type="gene ID" value="T459_25034"/>
</dbReference>
<dbReference type="SUPFAM" id="SSF50104">
    <property type="entry name" value="Translation proteins SH3-like domain"/>
    <property type="match status" value="1"/>
</dbReference>
<accession>A0A2G2YJL9</accession>
<feature type="domain" description="Translation elongation factor P/YeiP central" evidence="2">
    <location>
        <begin position="129"/>
        <end position="185"/>
    </location>
</feature>
<proteinExistence type="inferred from homology"/>
<gene>
    <name evidence="3" type="ORF">T459_25034</name>
</gene>
<dbReference type="PANTHER" id="PTHR30053">
    <property type="entry name" value="ELONGATION FACTOR P"/>
    <property type="match status" value="1"/>
</dbReference>
<name>A0A2G2YJL9_CAPAN</name>
<dbReference type="SUPFAM" id="SSF50249">
    <property type="entry name" value="Nucleic acid-binding proteins"/>
    <property type="match status" value="1"/>
</dbReference>
<comment type="similarity">
    <text evidence="1">Belongs to the elongation factor P family.</text>
</comment>
<dbReference type="Pfam" id="PF01132">
    <property type="entry name" value="EFP"/>
    <property type="match status" value="1"/>
</dbReference>
<comment type="caution">
    <text evidence="3">The sequence shown here is derived from an EMBL/GenBank/DDBJ whole genome shotgun (WGS) entry which is preliminary data.</text>
</comment>
<dbReference type="GO" id="GO:0003746">
    <property type="term" value="F:translation elongation factor activity"/>
    <property type="evidence" value="ECO:0000318"/>
    <property type="project" value="GO_Central"/>
</dbReference>
<evidence type="ECO:0000256" key="1">
    <source>
        <dbReference type="ARBA" id="ARBA00009479"/>
    </source>
</evidence>
<dbReference type="InterPro" id="IPR008991">
    <property type="entry name" value="Translation_prot_SH3-like_sf"/>
</dbReference>
<organism evidence="3 4">
    <name type="scientific">Capsicum annuum</name>
    <name type="common">Capsicum pepper</name>
    <dbReference type="NCBI Taxonomy" id="4072"/>
    <lineage>
        <taxon>Eukaryota</taxon>
        <taxon>Viridiplantae</taxon>
        <taxon>Streptophyta</taxon>
        <taxon>Embryophyta</taxon>
        <taxon>Tracheophyta</taxon>
        <taxon>Spermatophyta</taxon>
        <taxon>Magnoliopsida</taxon>
        <taxon>eudicotyledons</taxon>
        <taxon>Gunneridae</taxon>
        <taxon>Pentapetalae</taxon>
        <taxon>asterids</taxon>
        <taxon>lamiids</taxon>
        <taxon>Solanales</taxon>
        <taxon>Solanaceae</taxon>
        <taxon>Solanoideae</taxon>
        <taxon>Capsiceae</taxon>
        <taxon>Capsicum</taxon>
    </lineage>
</organism>
<evidence type="ECO:0000259" key="2">
    <source>
        <dbReference type="SMART" id="SM01185"/>
    </source>
</evidence>
<keyword evidence="4" id="KW-1185">Reference proteome</keyword>
<dbReference type="SMART" id="SM01185">
    <property type="entry name" value="EFP"/>
    <property type="match status" value="1"/>
</dbReference>
<reference evidence="3 4" key="2">
    <citation type="journal article" date="2017" name="Genome Biol.">
        <title>New reference genome sequences of hot pepper reveal the massive evolution of plant disease-resistance genes by retroduplication.</title>
        <authorList>
            <person name="Kim S."/>
            <person name="Park J."/>
            <person name="Yeom S.I."/>
            <person name="Kim Y.M."/>
            <person name="Seo E."/>
            <person name="Kim K.T."/>
            <person name="Kim M.S."/>
            <person name="Lee J.M."/>
            <person name="Cheong K."/>
            <person name="Shin H.S."/>
            <person name="Kim S.B."/>
            <person name="Han K."/>
            <person name="Lee J."/>
            <person name="Park M."/>
            <person name="Lee H.A."/>
            <person name="Lee H.Y."/>
            <person name="Lee Y."/>
            <person name="Oh S."/>
            <person name="Lee J.H."/>
            <person name="Choi E."/>
            <person name="Choi E."/>
            <person name="Lee S.E."/>
            <person name="Jeon J."/>
            <person name="Kim H."/>
            <person name="Choi G."/>
            <person name="Song H."/>
            <person name="Lee J."/>
            <person name="Lee S.C."/>
            <person name="Kwon J.K."/>
            <person name="Lee H.Y."/>
            <person name="Koo N."/>
            <person name="Hong Y."/>
            <person name="Kim R.W."/>
            <person name="Kang W.H."/>
            <person name="Huh J.H."/>
            <person name="Kang B.C."/>
            <person name="Yang T.J."/>
            <person name="Lee Y.H."/>
            <person name="Bennetzen J.L."/>
            <person name="Choi D."/>
        </authorList>
    </citation>
    <scope>NUCLEOTIDE SEQUENCE [LARGE SCALE GENOMIC DNA]</scope>
    <source>
        <strain evidence="4">cv. CM334</strain>
    </source>
</reference>
<dbReference type="Gene3D" id="2.40.50.140">
    <property type="entry name" value="Nucleic acid-binding proteins"/>
    <property type="match status" value="1"/>
</dbReference>
<reference evidence="3 4" key="1">
    <citation type="journal article" date="2014" name="Nat. Genet.">
        <title>Genome sequence of the hot pepper provides insights into the evolution of pungency in Capsicum species.</title>
        <authorList>
            <person name="Kim S."/>
            <person name="Park M."/>
            <person name="Yeom S.I."/>
            <person name="Kim Y.M."/>
            <person name="Lee J.M."/>
            <person name="Lee H.A."/>
            <person name="Seo E."/>
            <person name="Choi J."/>
            <person name="Cheong K."/>
            <person name="Kim K.T."/>
            <person name="Jung K."/>
            <person name="Lee G.W."/>
            <person name="Oh S.K."/>
            <person name="Bae C."/>
            <person name="Kim S.B."/>
            <person name="Lee H.Y."/>
            <person name="Kim S.Y."/>
            <person name="Kim M.S."/>
            <person name="Kang B.C."/>
            <person name="Jo Y.D."/>
            <person name="Yang H.B."/>
            <person name="Jeong H.J."/>
            <person name="Kang W.H."/>
            <person name="Kwon J.K."/>
            <person name="Shin C."/>
            <person name="Lim J.Y."/>
            <person name="Park J.H."/>
            <person name="Huh J.H."/>
            <person name="Kim J.S."/>
            <person name="Kim B.D."/>
            <person name="Cohen O."/>
            <person name="Paran I."/>
            <person name="Suh M.C."/>
            <person name="Lee S.B."/>
            <person name="Kim Y.K."/>
            <person name="Shin Y."/>
            <person name="Noh S.J."/>
            <person name="Park J."/>
            <person name="Seo Y.S."/>
            <person name="Kwon S.Y."/>
            <person name="Kim H.A."/>
            <person name="Park J.M."/>
            <person name="Kim H.J."/>
            <person name="Choi S.B."/>
            <person name="Bosland P.W."/>
            <person name="Reeves G."/>
            <person name="Jo S.H."/>
            <person name="Lee B.W."/>
            <person name="Cho H.T."/>
            <person name="Choi H.S."/>
            <person name="Lee M.S."/>
            <person name="Yu Y."/>
            <person name="Do Choi Y."/>
            <person name="Park B.S."/>
            <person name="van Deynze A."/>
            <person name="Ashrafi H."/>
            <person name="Hill T."/>
            <person name="Kim W.T."/>
            <person name="Pai H.S."/>
            <person name="Ahn H.K."/>
            <person name="Yeam I."/>
            <person name="Giovannoni J.J."/>
            <person name="Rose J.K."/>
            <person name="Sorensen I."/>
            <person name="Lee S.J."/>
            <person name="Kim R.W."/>
            <person name="Choi I.Y."/>
            <person name="Choi B.S."/>
            <person name="Lim J.S."/>
            <person name="Lee Y.H."/>
            <person name="Choi D."/>
        </authorList>
    </citation>
    <scope>NUCLEOTIDE SEQUENCE [LARGE SCALE GENOMIC DNA]</scope>
    <source>
        <strain evidence="4">cv. CM334</strain>
    </source>
</reference>
<dbReference type="Pfam" id="PF08207">
    <property type="entry name" value="EFP_N"/>
    <property type="match status" value="1"/>
</dbReference>
<dbReference type="GO" id="GO:0005737">
    <property type="term" value="C:cytoplasm"/>
    <property type="evidence" value="ECO:0000318"/>
    <property type="project" value="GO_Central"/>
</dbReference>
<dbReference type="PANTHER" id="PTHR30053:SF14">
    <property type="entry name" value="TRANSLATION ELONGATION FACTOR KOW-LIKE DOMAIN-CONTAINING PROTEIN"/>
    <property type="match status" value="1"/>
</dbReference>
<protein>
    <recommendedName>
        <fullName evidence="2">Translation elongation factor P/YeiP central domain-containing protein</fullName>
    </recommendedName>
</protein>
<dbReference type="Proteomes" id="UP000222542">
    <property type="component" value="Unassembled WGS sequence"/>
</dbReference>